<dbReference type="EMBL" id="QJKJ01011956">
    <property type="protein sequence ID" value="RDX69790.1"/>
    <property type="molecule type" value="Genomic_DNA"/>
</dbReference>
<evidence type="ECO:0000259" key="1">
    <source>
        <dbReference type="Pfam" id="PF03732"/>
    </source>
</evidence>
<dbReference type="AlphaFoldDB" id="A0A371EUR8"/>
<dbReference type="PANTHER" id="PTHR35046">
    <property type="entry name" value="ZINC KNUCKLE (CCHC-TYPE) FAMILY PROTEIN"/>
    <property type="match status" value="1"/>
</dbReference>
<evidence type="ECO:0000313" key="3">
    <source>
        <dbReference type="Proteomes" id="UP000257109"/>
    </source>
</evidence>
<reference evidence="2" key="1">
    <citation type="submission" date="2018-05" db="EMBL/GenBank/DDBJ databases">
        <title>Draft genome of Mucuna pruriens seed.</title>
        <authorList>
            <person name="Nnadi N.E."/>
            <person name="Vos R."/>
            <person name="Hasami M.H."/>
            <person name="Devisetty U.K."/>
            <person name="Aguiy J.C."/>
        </authorList>
    </citation>
    <scope>NUCLEOTIDE SEQUENCE [LARGE SCALE GENOMIC DNA]</scope>
    <source>
        <strain evidence="2">JCA_2017</strain>
    </source>
</reference>
<name>A0A371EUR8_MUCPR</name>
<feature type="non-terminal residue" evidence="2">
    <location>
        <position position="1"/>
    </location>
</feature>
<evidence type="ECO:0000313" key="2">
    <source>
        <dbReference type="EMBL" id="RDX69790.1"/>
    </source>
</evidence>
<gene>
    <name evidence="2" type="ORF">CR513_51044</name>
</gene>
<keyword evidence="3" id="KW-1185">Reference proteome</keyword>
<dbReference type="InterPro" id="IPR005162">
    <property type="entry name" value="Retrotrans_gag_dom"/>
</dbReference>
<comment type="caution">
    <text evidence="2">The sequence shown here is derived from an EMBL/GenBank/DDBJ whole genome shotgun (WGS) entry which is preliminary data.</text>
</comment>
<accession>A0A371EUR8</accession>
<feature type="domain" description="Retrotransposon gag" evidence="1">
    <location>
        <begin position="47"/>
        <end position="146"/>
    </location>
</feature>
<sequence>MIKCYTMYPLHFPPFLGENKLNLYMEWEMKVEQLFGCHDINEGIKVKLVTLEFSGYALVWWYQVLYDVKRMRRPLCETWAKLKKELRERFVPSYYAKDLYIKLQRLYQESKSVEEYYKEMKVCFMRAQIKYSQKETMARFLHWLNREIQDIVKLYHYHNLEDLVHQATKTKLKLKRKFSYRKSDKDLGSLEEDTQEQDLFVNLQKMYQCPRSVDEYFKEMEMVESQEAIIARFLNDLNRDI</sequence>
<protein>
    <recommendedName>
        <fullName evidence="1">Retrotransposon gag domain-containing protein</fullName>
    </recommendedName>
</protein>
<dbReference type="Pfam" id="PF03732">
    <property type="entry name" value="Retrotrans_gag"/>
    <property type="match status" value="1"/>
</dbReference>
<dbReference type="OrthoDB" id="1731207at2759"/>
<dbReference type="Proteomes" id="UP000257109">
    <property type="component" value="Unassembled WGS sequence"/>
</dbReference>
<dbReference type="PANTHER" id="PTHR35046:SF9">
    <property type="entry name" value="RNA-DIRECTED DNA POLYMERASE"/>
    <property type="match status" value="1"/>
</dbReference>
<organism evidence="2 3">
    <name type="scientific">Mucuna pruriens</name>
    <name type="common">Velvet bean</name>
    <name type="synonym">Dolichos pruriens</name>
    <dbReference type="NCBI Taxonomy" id="157652"/>
    <lineage>
        <taxon>Eukaryota</taxon>
        <taxon>Viridiplantae</taxon>
        <taxon>Streptophyta</taxon>
        <taxon>Embryophyta</taxon>
        <taxon>Tracheophyta</taxon>
        <taxon>Spermatophyta</taxon>
        <taxon>Magnoliopsida</taxon>
        <taxon>eudicotyledons</taxon>
        <taxon>Gunneridae</taxon>
        <taxon>Pentapetalae</taxon>
        <taxon>rosids</taxon>
        <taxon>fabids</taxon>
        <taxon>Fabales</taxon>
        <taxon>Fabaceae</taxon>
        <taxon>Papilionoideae</taxon>
        <taxon>50 kb inversion clade</taxon>
        <taxon>NPAAA clade</taxon>
        <taxon>indigoferoid/millettioid clade</taxon>
        <taxon>Phaseoleae</taxon>
        <taxon>Mucuna</taxon>
    </lineage>
</organism>
<proteinExistence type="predicted"/>